<reference evidence="1 2" key="1">
    <citation type="journal article" date="2004" name="Syst. Appl. Microbiol.">
        <title>Cryptoendolithic actinomycetes from antarctic sandstone rock samples: Micromonospora endolithica sp. nov. and two isolates related to Micromonospora coerulea Jensen 1932.</title>
        <authorList>
            <person name="Hirsch P."/>
            <person name="Mevs U."/>
            <person name="Kroppenstedt R.M."/>
            <person name="Schumann P."/>
            <person name="Stackebrandt E."/>
        </authorList>
    </citation>
    <scope>NUCLEOTIDE SEQUENCE [LARGE SCALE GENOMIC DNA]</scope>
    <source>
        <strain evidence="1 2">JCM 12677</strain>
    </source>
</reference>
<organism evidence="1 2">
    <name type="scientific">Micromonospora endolithica</name>
    <dbReference type="NCBI Taxonomy" id="230091"/>
    <lineage>
        <taxon>Bacteria</taxon>
        <taxon>Bacillati</taxon>
        <taxon>Actinomycetota</taxon>
        <taxon>Actinomycetes</taxon>
        <taxon>Micromonosporales</taxon>
        <taxon>Micromonosporaceae</taxon>
        <taxon>Micromonospora</taxon>
    </lineage>
</organism>
<comment type="caution">
    <text evidence="1">The sequence shown here is derived from an EMBL/GenBank/DDBJ whole genome shotgun (WGS) entry which is preliminary data.</text>
</comment>
<evidence type="ECO:0000313" key="1">
    <source>
        <dbReference type="EMBL" id="RKN44307.1"/>
    </source>
</evidence>
<accession>A0A3A9ZAF6</accession>
<dbReference type="Proteomes" id="UP000281726">
    <property type="component" value="Unassembled WGS sequence"/>
</dbReference>
<name>A0A3A9ZAF6_9ACTN</name>
<keyword evidence="2" id="KW-1185">Reference proteome</keyword>
<proteinExistence type="predicted"/>
<dbReference type="EMBL" id="RBAK01000007">
    <property type="protein sequence ID" value="RKN44307.1"/>
    <property type="molecule type" value="Genomic_DNA"/>
</dbReference>
<sequence length="63" mass="6683">MAKKLVGKLTDTLTRCLPCSGTGKVPHYTQGCNPITKNGRTVADTSCTVFKKCPHCGGSGRTR</sequence>
<protein>
    <submittedName>
        <fullName evidence="1">Uncharacterized protein</fullName>
    </submittedName>
</protein>
<dbReference type="AlphaFoldDB" id="A0A3A9ZAF6"/>
<dbReference type="OrthoDB" id="3401655at2"/>
<gene>
    <name evidence="1" type="ORF">D7223_18750</name>
</gene>
<evidence type="ECO:0000313" key="2">
    <source>
        <dbReference type="Proteomes" id="UP000281726"/>
    </source>
</evidence>
<dbReference type="RefSeq" id="WP_120729715.1">
    <property type="nucleotide sequence ID" value="NZ_RBAK01000007.1"/>
</dbReference>